<evidence type="ECO:0000256" key="1">
    <source>
        <dbReference type="SAM" id="MobiDB-lite"/>
    </source>
</evidence>
<feature type="compositionally biased region" description="Basic residues" evidence="1">
    <location>
        <begin position="153"/>
        <end position="163"/>
    </location>
</feature>
<protein>
    <submittedName>
        <fullName evidence="2">Uncharacterized protein</fullName>
    </submittedName>
</protein>
<gene>
    <name evidence="2" type="ORF">D5F01_LYC04769</name>
</gene>
<feature type="compositionally biased region" description="Basic and acidic residues" evidence="1">
    <location>
        <begin position="66"/>
        <end position="86"/>
    </location>
</feature>
<organism evidence="2 3">
    <name type="scientific">Larimichthys crocea</name>
    <name type="common">Large yellow croaker</name>
    <name type="synonym">Pseudosciaena crocea</name>
    <dbReference type="NCBI Taxonomy" id="215358"/>
    <lineage>
        <taxon>Eukaryota</taxon>
        <taxon>Metazoa</taxon>
        <taxon>Chordata</taxon>
        <taxon>Craniata</taxon>
        <taxon>Vertebrata</taxon>
        <taxon>Euteleostomi</taxon>
        <taxon>Actinopterygii</taxon>
        <taxon>Neopterygii</taxon>
        <taxon>Teleostei</taxon>
        <taxon>Neoteleostei</taxon>
        <taxon>Acanthomorphata</taxon>
        <taxon>Eupercaria</taxon>
        <taxon>Sciaenidae</taxon>
        <taxon>Larimichthys</taxon>
    </lineage>
</organism>
<proteinExistence type="predicted"/>
<feature type="compositionally biased region" description="Basic and acidic residues" evidence="1">
    <location>
        <begin position="164"/>
        <end position="180"/>
    </location>
</feature>
<dbReference type="Proteomes" id="UP000424527">
    <property type="component" value="Unassembled WGS sequence"/>
</dbReference>
<evidence type="ECO:0000313" key="3">
    <source>
        <dbReference type="Proteomes" id="UP000424527"/>
    </source>
</evidence>
<dbReference type="AlphaFoldDB" id="A0A6G0IWX2"/>
<dbReference type="EMBL" id="REGW02000005">
    <property type="protein sequence ID" value="KAE8296019.1"/>
    <property type="molecule type" value="Genomic_DNA"/>
</dbReference>
<name>A0A6G0IWX2_LARCR</name>
<evidence type="ECO:0000313" key="2">
    <source>
        <dbReference type="EMBL" id="KAE8296019.1"/>
    </source>
</evidence>
<keyword evidence="3" id="KW-1185">Reference proteome</keyword>
<feature type="compositionally biased region" description="Polar residues" evidence="1">
    <location>
        <begin position="90"/>
        <end position="110"/>
    </location>
</feature>
<feature type="compositionally biased region" description="Polar residues" evidence="1">
    <location>
        <begin position="1"/>
        <end position="11"/>
    </location>
</feature>
<feature type="compositionally biased region" description="Basic and acidic residues" evidence="1">
    <location>
        <begin position="16"/>
        <end position="32"/>
    </location>
</feature>
<feature type="compositionally biased region" description="Low complexity" evidence="1">
    <location>
        <begin position="121"/>
        <end position="136"/>
    </location>
</feature>
<comment type="caution">
    <text evidence="2">The sequence shown here is derived from an EMBL/GenBank/DDBJ whole genome shotgun (WGS) entry which is preliminary data.</text>
</comment>
<accession>A0A6G0IWX2</accession>
<sequence>MQSGESLSQPVLETVCDAKDDSPPPPAEHSKDMIVGMIHSDIRPLTNPWDIFPPPGDTSSSSCSSPEDRPTHSPQDHAVAKSEPDHAAVLTSTKFPVQSSKEPLQTSEQSILPPYQLQIPTSSHHASVSSSTSSSVKTQTFYQTVKPVTCRRQTPHRPSFKRGKPGEEKIWQGKEKEQHTGSRSGRGRGGS</sequence>
<reference evidence="2 3" key="1">
    <citation type="submission" date="2019-07" db="EMBL/GenBank/DDBJ databases">
        <title>Chromosome genome assembly for large yellow croaker.</title>
        <authorList>
            <person name="Xiao S."/>
        </authorList>
    </citation>
    <scope>NUCLEOTIDE SEQUENCE [LARGE SCALE GENOMIC DNA]</scope>
    <source>
        <strain evidence="2">JMULYC20181020</strain>
        <tissue evidence="2">Muscle</tissue>
    </source>
</reference>
<feature type="region of interest" description="Disordered" evidence="1">
    <location>
        <begin position="1"/>
        <end position="191"/>
    </location>
</feature>